<reference evidence="1 2" key="1">
    <citation type="submission" date="2024-05" db="EMBL/GenBank/DDBJ databases">
        <authorList>
            <person name="Duchaud E."/>
        </authorList>
    </citation>
    <scope>NUCLEOTIDE SEQUENCE [LARGE SCALE GENOMIC DNA]</scope>
    <source>
        <strain evidence="1">Ena-SAMPLE-TAB-13-05-2024-13:56:06:370-140302</strain>
    </source>
</reference>
<sequence length="415" mass="47322">MNKLIIRNDFKVKLFKLTVYISFFILLFGCIEQVEFAPIATTSNLVVRARITNEVKTHTVEISRTIPINSSTIKYEKNASVFLTDDTGATYNFQEVSDGIYNSVTPFAAEENKKYELHIETSNGLKYTSTQESLPGISTIGDINLSVEPNQFDPIDELVIKVNSNITTDNGKYYRYEYDETFEIKTPLWSRKKLLIISDSTPYEFELVDKTEEEDGIGFCYPNNKSKNIMLTETVTLAQDQVTGFPVRKIPIRSYFIGRRYSIFIKQYVINQNTFDFYTLLNKFSSPDDIFSQTQVGNIPSNISAEVNPTEDKVIGFFEVSSVSTKRIFVNRNEFTSEPFINYRALVFCDEFVKPEIVDASGLSPLLRRLNTGWIYQSLSEGPSDIPGGPYRLIRKPCGDCSHLGPVNPPDFWIE</sequence>
<accession>A0ABM9NXE2</accession>
<evidence type="ECO:0000313" key="2">
    <source>
        <dbReference type="Proteomes" id="UP001497416"/>
    </source>
</evidence>
<name>A0ABM9NXE2_9FLAO</name>
<dbReference type="EMBL" id="CAXIXY010000004">
    <property type="protein sequence ID" value="CAL2082832.1"/>
    <property type="molecule type" value="Genomic_DNA"/>
</dbReference>
<keyword evidence="2" id="KW-1185">Reference proteome</keyword>
<evidence type="ECO:0008006" key="3">
    <source>
        <dbReference type="Google" id="ProtNLM"/>
    </source>
</evidence>
<dbReference type="RefSeq" id="WP_348711386.1">
    <property type="nucleotide sequence ID" value="NZ_CAXIXY010000004.1"/>
</dbReference>
<dbReference type="PROSITE" id="PS51257">
    <property type="entry name" value="PROKAR_LIPOPROTEIN"/>
    <property type="match status" value="1"/>
</dbReference>
<proteinExistence type="predicted"/>
<dbReference type="InterPro" id="IPR025345">
    <property type="entry name" value="DUF4249"/>
</dbReference>
<evidence type="ECO:0000313" key="1">
    <source>
        <dbReference type="EMBL" id="CAL2082832.1"/>
    </source>
</evidence>
<comment type="caution">
    <text evidence="1">The sequence shown here is derived from an EMBL/GenBank/DDBJ whole genome shotgun (WGS) entry which is preliminary data.</text>
</comment>
<gene>
    <name evidence="1" type="ORF">T190607A01A_20034</name>
</gene>
<organism evidence="1 2">
    <name type="scientific">Tenacibaculum platacis</name>
    <dbReference type="NCBI Taxonomy" id="3137852"/>
    <lineage>
        <taxon>Bacteria</taxon>
        <taxon>Pseudomonadati</taxon>
        <taxon>Bacteroidota</taxon>
        <taxon>Flavobacteriia</taxon>
        <taxon>Flavobacteriales</taxon>
        <taxon>Flavobacteriaceae</taxon>
        <taxon>Tenacibaculum</taxon>
    </lineage>
</organism>
<dbReference type="Pfam" id="PF14054">
    <property type="entry name" value="DUF4249"/>
    <property type="match status" value="1"/>
</dbReference>
<protein>
    <recommendedName>
        <fullName evidence="3">DUF4249 domain-containing protein</fullName>
    </recommendedName>
</protein>
<dbReference type="Proteomes" id="UP001497416">
    <property type="component" value="Unassembled WGS sequence"/>
</dbReference>